<keyword evidence="1" id="KW-1133">Transmembrane helix</keyword>
<reference evidence="3" key="1">
    <citation type="submission" date="2022-11" db="UniProtKB">
        <authorList>
            <consortium name="WormBaseParasite"/>
        </authorList>
    </citation>
    <scope>IDENTIFICATION</scope>
</reference>
<feature type="transmembrane region" description="Helical" evidence="1">
    <location>
        <begin position="14"/>
        <end position="39"/>
    </location>
</feature>
<organism evidence="2 3">
    <name type="scientific">Meloidogyne incognita</name>
    <name type="common">Southern root-knot nematode worm</name>
    <name type="synonym">Oxyuris incognita</name>
    <dbReference type="NCBI Taxonomy" id="6306"/>
    <lineage>
        <taxon>Eukaryota</taxon>
        <taxon>Metazoa</taxon>
        <taxon>Ecdysozoa</taxon>
        <taxon>Nematoda</taxon>
        <taxon>Chromadorea</taxon>
        <taxon>Rhabditida</taxon>
        <taxon>Tylenchina</taxon>
        <taxon>Tylenchomorpha</taxon>
        <taxon>Tylenchoidea</taxon>
        <taxon>Meloidogynidae</taxon>
        <taxon>Meloidogyninae</taxon>
        <taxon>Meloidogyne</taxon>
        <taxon>Meloidogyne incognita group</taxon>
    </lineage>
</organism>
<evidence type="ECO:0000313" key="2">
    <source>
        <dbReference type="Proteomes" id="UP000887563"/>
    </source>
</evidence>
<accession>A0A914L1S3</accession>
<dbReference type="WBParaSite" id="Minc3s00227g08039">
    <property type="protein sequence ID" value="Minc3s00227g08039"/>
    <property type="gene ID" value="Minc3s00227g08039"/>
</dbReference>
<evidence type="ECO:0000313" key="3">
    <source>
        <dbReference type="WBParaSite" id="Minc3s00227g08039"/>
    </source>
</evidence>
<sequence>MEKKFAVMFHGEHVIVLIYAVTKIAVTVLLKCAVVKMVAIAVIKIYFAVVRAFAVNLALLMVSFCIF</sequence>
<protein>
    <submittedName>
        <fullName evidence="3">Candidate secreted effector</fullName>
    </submittedName>
</protein>
<feature type="transmembrane region" description="Helical" evidence="1">
    <location>
        <begin position="45"/>
        <end position="66"/>
    </location>
</feature>
<evidence type="ECO:0000256" key="1">
    <source>
        <dbReference type="SAM" id="Phobius"/>
    </source>
</evidence>
<keyword evidence="1" id="KW-0472">Membrane</keyword>
<name>A0A914L1S3_MELIC</name>
<keyword evidence="1" id="KW-0812">Transmembrane</keyword>
<dbReference type="AlphaFoldDB" id="A0A914L1S3"/>
<dbReference type="Proteomes" id="UP000887563">
    <property type="component" value="Unplaced"/>
</dbReference>
<proteinExistence type="predicted"/>
<keyword evidence="2" id="KW-1185">Reference proteome</keyword>